<comment type="caution">
    <text evidence="3">The sequence shown here is derived from an EMBL/GenBank/DDBJ whole genome shotgun (WGS) entry which is preliminary data.</text>
</comment>
<evidence type="ECO:0000256" key="1">
    <source>
        <dbReference type="SAM" id="MobiDB-lite"/>
    </source>
</evidence>
<accession>A0A840W9G0</accession>
<feature type="region of interest" description="Disordered" evidence="1">
    <location>
        <begin position="207"/>
        <end position="230"/>
    </location>
</feature>
<dbReference type="AlphaFoldDB" id="A0A840W9G0"/>
<dbReference type="EMBL" id="JACHDO010000001">
    <property type="protein sequence ID" value="MBB5492722.1"/>
    <property type="molecule type" value="Genomic_DNA"/>
</dbReference>
<evidence type="ECO:0000259" key="2">
    <source>
        <dbReference type="Pfam" id="PF25967"/>
    </source>
</evidence>
<proteinExistence type="predicted"/>
<feature type="region of interest" description="Disordered" evidence="1">
    <location>
        <begin position="325"/>
        <end position="344"/>
    </location>
</feature>
<reference evidence="3 4" key="1">
    <citation type="submission" date="2020-08" db="EMBL/GenBank/DDBJ databases">
        <title>Sequencing the genomes of 1000 actinobacteria strains.</title>
        <authorList>
            <person name="Klenk H.-P."/>
        </authorList>
    </citation>
    <scope>NUCLEOTIDE SEQUENCE [LARGE SCALE GENOMIC DNA]</scope>
    <source>
        <strain evidence="3 4">DSM 44598</strain>
    </source>
</reference>
<dbReference type="RefSeq" id="WP_184366116.1">
    <property type="nucleotide sequence ID" value="NZ_BAAAKM010000019.1"/>
</dbReference>
<keyword evidence="4" id="KW-1185">Reference proteome</keyword>
<dbReference type="PANTHER" id="PTHR30469:SF36">
    <property type="entry name" value="BLL3903 PROTEIN"/>
    <property type="match status" value="1"/>
</dbReference>
<dbReference type="GO" id="GO:1990281">
    <property type="term" value="C:efflux pump complex"/>
    <property type="evidence" value="ECO:0007669"/>
    <property type="project" value="TreeGrafter"/>
</dbReference>
<dbReference type="Gene3D" id="2.40.420.20">
    <property type="match status" value="1"/>
</dbReference>
<feature type="compositionally biased region" description="Acidic residues" evidence="1">
    <location>
        <begin position="327"/>
        <end position="337"/>
    </location>
</feature>
<sequence>MKKWIIIGAALTLMLGLVGSGYLLLSSFGGADLDEDEFISQAADVGGGPVEVGLGTVSSLLVLDATVQPEPGKALKANKGGTVTHLWLDNGAAVENGAPVLNVSVPAEPTAGGGEDDEESGPATTEITLYAPTAGTIRGMGDVQVGDVLEAGATVATVAPDQFRAVATVPANDLYRLYDNPEDIMLKIDKGPPAAECEFIGVGAAEEGSAPAEEEFDPFTGESEGDGSGAEISCRVPSDLQVFEGVRGKMSVSTGEVEDVVVVPVTAVRGTAEEGEVIVVGEDGSEENREVALGLSDGQLVEVTEGLEVGETIMDPVPLDPRFDVPGDADDDEEFEGDFYGMGG</sequence>
<organism evidence="3 4">
    <name type="scientific">Nocardiopsis metallicus</name>
    <dbReference type="NCBI Taxonomy" id="179819"/>
    <lineage>
        <taxon>Bacteria</taxon>
        <taxon>Bacillati</taxon>
        <taxon>Actinomycetota</taxon>
        <taxon>Actinomycetes</taxon>
        <taxon>Streptosporangiales</taxon>
        <taxon>Nocardiopsidaceae</taxon>
        <taxon>Nocardiopsis</taxon>
    </lineage>
</organism>
<evidence type="ECO:0000313" key="3">
    <source>
        <dbReference type="EMBL" id="MBB5492722.1"/>
    </source>
</evidence>
<protein>
    <recommendedName>
        <fullName evidence="2">Multidrug resistance protein MdtA-like C-terminal permuted SH3 domain-containing protein</fullName>
    </recommendedName>
</protein>
<dbReference type="InterPro" id="IPR058627">
    <property type="entry name" value="MdtA-like_C"/>
</dbReference>
<dbReference type="Gene3D" id="2.40.50.100">
    <property type="match status" value="1"/>
</dbReference>
<dbReference type="GO" id="GO:0015562">
    <property type="term" value="F:efflux transmembrane transporter activity"/>
    <property type="evidence" value="ECO:0007669"/>
    <property type="project" value="TreeGrafter"/>
</dbReference>
<dbReference type="Pfam" id="PF25967">
    <property type="entry name" value="RND-MFP_C"/>
    <property type="match status" value="1"/>
</dbReference>
<feature type="domain" description="Multidrug resistance protein MdtA-like C-terminal permuted SH3" evidence="2">
    <location>
        <begin position="259"/>
        <end position="313"/>
    </location>
</feature>
<dbReference type="Proteomes" id="UP000579647">
    <property type="component" value="Unassembled WGS sequence"/>
</dbReference>
<dbReference type="PANTHER" id="PTHR30469">
    <property type="entry name" value="MULTIDRUG RESISTANCE PROTEIN MDTA"/>
    <property type="match status" value="1"/>
</dbReference>
<gene>
    <name evidence="3" type="ORF">HNR07_003859</name>
</gene>
<name>A0A840W9G0_9ACTN</name>
<evidence type="ECO:0000313" key="4">
    <source>
        <dbReference type="Proteomes" id="UP000579647"/>
    </source>
</evidence>